<accession>A0A391NML9</accession>
<evidence type="ECO:0000313" key="1">
    <source>
        <dbReference type="EMBL" id="GCA63074.1"/>
    </source>
</evidence>
<sequence length="140" mass="15777">MFVISNVYLYPYSDDGACMGGPTQQYAKTEAEAVQICLKMLLAMEGDFQMCYDVLEYGRVTPKSLGYTKEDFKKEFAQGKALKKLKSTKGVKTVEDLKLDDFFHPPCSATGYWCINEVTETDKGVETRHVAGYKPYVHGE</sequence>
<dbReference type="EMBL" id="BDIP01002219">
    <property type="protein sequence ID" value="GCA63074.1"/>
    <property type="molecule type" value="Genomic_DNA"/>
</dbReference>
<keyword evidence="2" id="KW-1185">Reference proteome</keyword>
<name>A0A391NML9_9EUKA</name>
<protein>
    <submittedName>
        <fullName evidence="1">Uncharacterized protein</fullName>
    </submittedName>
</protein>
<organism evidence="1 2">
    <name type="scientific">Kipferlia bialata</name>
    <dbReference type="NCBI Taxonomy" id="797122"/>
    <lineage>
        <taxon>Eukaryota</taxon>
        <taxon>Metamonada</taxon>
        <taxon>Carpediemonas-like organisms</taxon>
        <taxon>Kipferlia</taxon>
    </lineage>
</organism>
<comment type="caution">
    <text evidence="1">The sequence shown here is derived from an EMBL/GenBank/DDBJ whole genome shotgun (WGS) entry which is preliminary data.</text>
</comment>
<dbReference type="AlphaFoldDB" id="A0A391NML9"/>
<evidence type="ECO:0000313" key="2">
    <source>
        <dbReference type="Proteomes" id="UP000265618"/>
    </source>
</evidence>
<gene>
    <name evidence="1" type="ORF">KIPB_007692</name>
</gene>
<dbReference type="Proteomes" id="UP000265618">
    <property type="component" value="Unassembled WGS sequence"/>
</dbReference>
<proteinExistence type="predicted"/>
<reference evidence="1 2" key="1">
    <citation type="journal article" date="2018" name="PLoS ONE">
        <title>The draft genome of Kipferlia bialata reveals reductive genome evolution in fornicate parasites.</title>
        <authorList>
            <person name="Tanifuji G."/>
            <person name="Takabayashi S."/>
            <person name="Kume K."/>
            <person name="Takagi M."/>
            <person name="Nakayama T."/>
            <person name="Kamikawa R."/>
            <person name="Inagaki Y."/>
            <person name="Hashimoto T."/>
        </authorList>
    </citation>
    <scope>NUCLEOTIDE SEQUENCE [LARGE SCALE GENOMIC DNA]</scope>
    <source>
        <strain evidence="1">NY0173</strain>
    </source>
</reference>